<comment type="similarity">
    <text evidence="13">Belongs to the glycosyl hydrolase 2 family. Beta-mannosidase B subfamily.</text>
</comment>
<proteinExistence type="inferred from homology"/>
<dbReference type="STRING" id="1184151.AW736_07345"/>
<dbReference type="Gene3D" id="2.60.40.10">
    <property type="entry name" value="Immunoglobulins"/>
    <property type="match status" value="2"/>
</dbReference>
<dbReference type="EMBL" id="LRRQ01000054">
    <property type="protein sequence ID" value="OAM90598.1"/>
    <property type="molecule type" value="Genomic_DNA"/>
</dbReference>
<dbReference type="GO" id="GO:0006516">
    <property type="term" value="P:glycoprotein catabolic process"/>
    <property type="evidence" value="ECO:0007669"/>
    <property type="project" value="TreeGrafter"/>
</dbReference>
<dbReference type="AlphaFoldDB" id="A0A178ILG4"/>
<dbReference type="GO" id="GO:0005764">
    <property type="term" value="C:lysosome"/>
    <property type="evidence" value="ECO:0007669"/>
    <property type="project" value="UniProtKB-SubCell"/>
</dbReference>
<feature type="domain" description="Beta-mannosidase Ig-fold" evidence="17">
    <location>
        <begin position="776"/>
        <end position="841"/>
    </location>
</feature>
<dbReference type="InterPro" id="IPR013783">
    <property type="entry name" value="Ig-like_fold"/>
</dbReference>
<dbReference type="Pfam" id="PF22666">
    <property type="entry name" value="Glyco_hydro_2_N2"/>
    <property type="match status" value="1"/>
</dbReference>
<dbReference type="InterPro" id="IPR006102">
    <property type="entry name" value="Ig-like_GH2"/>
</dbReference>
<keyword evidence="21" id="KW-1185">Reference proteome</keyword>
<evidence type="ECO:0000256" key="4">
    <source>
        <dbReference type="ARBA" id="ARBA00004740"/>
    </source>
</evidence>
<gene>
    <name evidence="20" type="ORF">AW736_07345</name>
</gene>
<dbReference type="InterPro" id="IPR017853">
    <property type="entry name" value="GH"/>
</dbReference>
<evidence type="ECO:0000256" key="12">
    <source>
        <dbReference type="ARBA" id="ARBA00023295"/>
    </source>
</evidence>
<keyword evidence="8" id="KW-0732">Signal</keyword>
<sequence length="844" mass="96050">MTTQLLTGDSWSFRERSPGAQWHPAVTPGCVHTDLLRNKLIPDPFWGRNELDLQWIEERDWEYRLRFEADEALLLEEAVELAADGVDTFATFFLNGREIGRADNMFAAWRWDVKARLRPGPNELRIVFGSAMKYIRANNHRFAVPWEFNDPVGGCVLARKQQSQFGWDWGPRFVTCGVWREIRLEGWSGNRFAHVEISQHHRAPRKGGGGAGGRAVALRLRPEMRRPARRLAYEAVVTLRGSEVAAAGPSALKAGAFEITVPDAELWWPSGLGAQPLHEVTVRALDRDGRVVDAWTRRVGLRTLELVREPDEWGESFKFVVNGTPVFIKGANWIPADSFVAGLDRGRYARDVRAAAAANFNCLRVWGGGIYESEDFYDLCDELGLLVWQDFMFACTLYPSDRAFLKSVEAEARHQVRRLHHRACLALWCGNNELVMTNGPRLRGKLKRGYEELFHKLLPEAVRAHGAGTAYWPTSPWRGDWRHGTGREAGEQRGDTHYWDVWHARHPARDYEKWKFRFVSEFGMQSFCTPKTQATYCPPDDANVFGPSNENHQKNRAGNQIILDYVSRRYRFPKNQAALGYLSQLNQAYAMQIAVEHYRRLMPRCMGALYWQLNDCWPVASWSSIEYTGEWKALHHAARRFYASAAVSAHIIGDEATITGNYRRSTVERVDLYTVYDGPGKKDATLAWEIFHIDGRVLAGGRRKVTLRNGESQRRRSLDPRKLMAAHGRDNLVLRIALEVGGACVGEDSVFLVPPRFIALRRGETRVTVKRGADARHFALTFVSREFQHRFHFDLDGFAHASSDNYFELFPGRAKTVEVTLDRPATAAGVRAALRFGSLVDSYE</sequence>
<keyword evidence="11" id="KW-0458">Lysosome</keyword>
<dbReference type="PANTHER" id="PTHR43730">
    <property type="entry name" value="BETA-MANNOSIDASE"/>
    <property type="match status" value="1"/>
</dbReference>
<evidence type="ECO:0000259" key="19">
    <source>
        <dbReference type="Pfam" id="PF22666"/>
    </source>
</evidence>
<dbReference type="Pfam" id="PF00703">
    <property type="entry name" value="Glyco_hydro_2"/>
    <property type="match status" value="1"/>
</dbReference>
<dbReference type="GO" id="GO:0005576">
    <property type="term" value="C:extracellular region"/>
    <property type="evidence" value="ECO:0007669"/>
    <property type="project" value="UniProtKB-SubCell"/>
</dbReference>
<dbReference type="InterPro" id="IPR041447">
    <property type="entry name" value="Mannosidase_ig"/>
</dbReference>
<name>A0A178ILG4_9BACT</name>
<dbReference type="PANTHER" id="PTHR43730:SF1">
    <property type="entry name" value="BETA-MANNOSIDASE"/>
    <property type="match status" value="1"/>
</dbReference>
<dbReference type="InterPro" id="IPR054593">
    <property type="entry name" value="Beta-mannosidase-like_N2"/>
</dbReference>
<evidence type="ECO:0000256" key="11">
    <source>
        <dbReference type="ARBA" id="ARBA00023228"/>
    </source>
</evidence>
<dbReference type="EC" id="3.2.1.25" evidence="6"/>
<evidence type="ECO:0000256" key="8">
    <source>
        <dbReference type="ARBA" id="ARBA00022729"/>
    </source>
</evidence>
<evidence type="ECO:0000256" key="5">
    <source>
        <dbReference type="ARBA" id="ARBA00011738"/>
    </source>
</evidence>
<evidence type="ECO:0000256" key="6">
    <source>
        <dbReference type="ARBA" id="ARBA00012754"/>
    </source>
</evidence>
<evidence type="ECO:0000313" key="21">
    <source>
        <dbReference type="Proteomes" id="UP000078486"/>
    </source>
</evidence>
<evidence type="ECO:0000256" key="10">
    <source>
        <dbReference type="ARBA" id="ARBA00023180"/>
    </source>
</evidence>
<dbReference type="GO" id="GO:0004567">
    <property type="term" value="F:beta-mannosidase activity"/>
    <property type="evidence" value="ECO:0007669"/>
    <property type="project" value="UniProtKB-EC"/>
</dbReference>
<keyword evidence="7" id="KW-0964">Secreted</keyword>
<dbReference type="SUPFAM" id="SSF49785">
    <property type="entry name" value="Galactose-binding domain-like"/>
    <property type="match status" value="1"/>
</dbReference>
<dbReference type="InterPro" id="IPR036156">
    <property type="entry name" value="Beta-gal/glucu_dom_sf"/>
</dbReference>
<accession>A0A178ILG4</accession>
<dbReference type="SUPFAM" id="SSF51445">
    <property type="entry name" value="(Trans)glycosidases"/>
    <property type="match status" value="1"/>
</dbReference>
<dbReference type="Pfam" id="PF17753">
    <property type="entry name" value="Ig_mannosidase"/>
    <property type="match status" value="1"/>
</dbReference>
<protein>
    <recommendedName>
        <fullName evidence="14">Beta-mannosidase B</fullName>
        <ecNumber evidence="6">3.2.1.25</ecNumber>
    </recommendedName>
    <alternativeName>
        <fullName evidence="15">Mannanase B</fullName>
    </alternativeName>
</protein>
<dbReference type="InterPro" id="IPR008979">
    <property type="entry name" value="Galactose-bd-like_sf"/>
</dbReference>
<dbReference type="SUPFAM" id="SSF49303">
    <property type="entry name" value="beta-Galactosidase/glucuronidase domain"/>
    <property type="match status" value="2"/>
</dbReference>
<evidence type="ECO:0000259" key="18">
    <source>
        <dbReference type="Pfam" id="PF17786"/>
    </source>
</evidence>
<keyword evidence="10" id="KW-0325">Glycoprotein</keyword>
<evidence type="ECO:0000256" key="15">
    <source>
        <dbReference type="ARBA" id="ARBA00041614"/>
    </source>
</evidence>
<dbReference type="InterPro" id="IPR041625">
    <property type="entry name" value="Beta-mannosidase_Ig"/>
</dbReference>
<evidence type="ECO:0000256" key="13">
    <source>
        <dbReference type="ARBA" id="ARBA00038429"/>
    </source>
</evidence>
<keyword evidence="12" id="KW-0326">Glycosidase</keyword>
<dbReference type="RefSeq" id="WP_068769528.1">
    <property type="nucleotide sequence ID" value="NZ_CP109796.1"/>
</dbReference>
<evidence type="ECO:0000259" key="17">
    <source>
        <dbReference type="Pfam" id="PF17753"/>
    </source>
</evidence>
<reference evidence="20 21" key="1">
    <citation type="submission" date="2016-01" db="EMBL/GenBank/DDBJ databases">
        <title>High potential of lignocellulose degradation of a new Verrucomicrobia species.</title>
        <authorList>
            <person name="Wang Y."/>
            <person name="Shi Y."/>
            <person name="Qiu Z."/>
            <person name="Liu S."/>
            <person name="Yang H."/>
        </authorList>
    </citation>
    <scope>NUCLEOTIDE SEQUENCE [LARGE SCALE GENOMIC DNA]</scope>
    <source>
        <strain evidence="20 21">TSB47</strain>
    </source>
</reference>
<dbReference type="InterPro" id="IPR050887">
    <property type="entry name" value="Beta-mannosidase_GH2"/>
</dbReference>
<dbReference type="Gene3D" id="3.20.20.80">
    <property type="entry name" value="Glycosidases"/>
    <property type="match status" value="1"/>
</dbReference>
<comment type="subunit">
    <text evidence="5">Homodimer.</text>
</comment>
<evidence type="ECO:0000256" key="2">
    <source>
        <dbReference type="ARBA" id="ARBA00004371"/>
    </source>
</evidence>
<organism evidence="20 21">
    <name type="scientific">Termitidicoccus mucosus</name>
    <dbReference type="NCBI Taxonomy" id="1184151"/>
    <lineage>
        <taxon>Bacteria</taxon>
        <taxon>Pseudomonadati</taxon>
        <taxon>Verrucomicrobiota</taxon>
        <taxon>Opitutia</taxon>
        <taxon>Opitutales</taxon>
        <taxon>Opitutaceae</taxon>
        <taxon>Termitidicoccus</taxon>
    </lineage>
</organism>
<feature type="domain" description="Mannosidase Ig/CBM-like" evidence="18">
    <location>
        <begin position="669"/>
        <end position="756"/>
    </location>
</feature>
<comment type="subcellular location">
    <subcellularLocation>
        <location evidence="2">Lysosome</location>
    </subcellularLocation>
    <subcellularLocation>
        <location evidence="3">Secreted</location>
    </subcellularLocation>
</comment>
<feature type="domain" description="Glycoside hydrolase family 2 immunoglobulin-like beta-sandwich" evidence="16">
    <location>
        <begin position="253"/>
        <end position="302"/>
    </location>
</feature>
<dbReference type="GO" id="GO:0005975">
    <property type="term" value="P:carbohydrate metabolic process"/>
    <property type="evidence" value="ECO:0007669"/>
    <property type="project" value="InterPro"/>
</dbReference>
<evidence type="ECO:0000313" key="20">
    <source>
        <dbReference type="EMBL" id="OAM90598.1"/>
    </source>
</evidence>
<evidence type="ECO:0000256" key="1">
    <source>
        <dbReference type="ARBA" id="ARBA00000829"/>
    </source>
</evidence>
<keyword evidence="9 20" id="KW-0378">Hydrolase</keyword>
<evidence type="ECO:0000256" key="14">
    <source>
        <dbReference type="ARBA" id="ARBA00041069"/>
    </source>
</evidence>
<dbReference type="Gene3D" id="2.60.120.260">
    <property type="entry name" value="Galactose-binding domain-like"/>
    <property type="match status" value="1"/>
</dbReference>
<dbReference type="FunFam" id="2.60.120.260:FF:000060">
    <property type="entry name" value="Probable beta-mannosidase"/>
    <property type="match status" value="1"/>
</dbReference>
<feature type="domain" description="Beta-mannosidase-like galactose-binding" evidence="19">
    <location>
        <begin position="11"/>
        <end position="180"/>
    </location>
</feature>
<evidence type="ECO:0000256" key="7">
    <source>
        <dbReference type="ARBA" id="ARBA00022525"/>
    </source>
</evidence>
<dbReference type="FunFam" id="3.20.20.80:FF:000050">
    <property type="entry name" value="Beta-mannosidase B"/>
    <property type="match status" value="1"/>
</dbReference>
<evidence type="ECO:0000256" key="9">
    <source>
        <dbReference type="ARBA" id="ARBA00022801"/>
    </source>
</evidence>
<comment type="pathway">
    <text evidence="4">Glycan metabolism; N-glycan degradation.</text>
</comment>
<dbReference type="Pfam" id="PF17786">
    <property type="entry name" value="Mannosidase_ig"/>
    <property type="match status" value="1"/>
</dbReference>
<comment type="caution">
    <text evidence="20">The sequence shown here is derived from an EMBL/GenBank/DDBJ whole genome shotgun (WGS) entry which is preliminary data.</text>
</comment>
<evidence type="ECO:0000256" key="3">
    <source>
        <dbReference type="ARBA" id="ARBA00004613"/>
    </source>
</evidence>
<evidence type="ECO:0000259" key="16">
    <source>
        <dbReference type="Pfam" id="PF00703"/>
    </source>
</evidence>
<dbReference type="Proteomes" id="UP000078486">
    <property type="component" value="Unassembled WGS sequence"/>
</dbReference>
<comment type="catalytic activity">
    <reaction evidence="1">
        <text>Hydrolysis of terminal, non-reducing beta-D-mannose residues in beta-D-mannosides.</text>
        <dbReference type="EC" id="3.2.1.25"/>
    </reaction>
</comment>